<keyword evidence="4 10" id="KW-0133">Cell shape</keyword>
<dbReference type="AlphaFoldDB" id="A0A8G2CBJ7"/>
<feature type="transmembrane region" description="Helical" evidence="10">
    <location>
        <begin position="173"/>
        <end position="193"/>
    </location>
</feature>
<dbReference type="HAMAP" id="MF_02078">
    <property type="entry name" value="MurJ_MviN"/>
    <property type="match status" value="1"/>
</dbReference>
<dbReference type="UniPathway" id="UPA00219"/>
<evidence type="ECO:0000256" key="7">
    <source>
        <dbReference type="ARBA" id="ARBA00023136"/>
    </source>
</evidence>
<evidence type="ECO:0000256" key="9">
    <source>
        <dbReference type="ARBA" id="ARBA00061532"/>
    </source>
</evidence>
<keyword evidence="5 10" id="KW-0573">Peptidoglycan synthesis</keyword>
<dbReference type="InterPro" id="IPR004268">
    <property type="entry name" value="MurJ"/>
</dbReference>
<evidence type="ECO:0000256" key="5">
    <source>
        <dbReference type="ARBA" id="ARBA00022984"/>
    </source>
</evidence>
<feature type="transmembrane region" description="Helical" evidence="10">
    <location>
        <begin position="91"/>
        <end position="109"/>
    </location>
</feature>
<dbReference type="GO" id="GO:0034204">
    <property type="term" value="P:lipid translocation"/>
    <property type="evidence" value="ECO:0007669"/>
    <property type="project" value="TreeGrafter"/>
</dbReference>
<feature type="transmembrane region" description="Helical" evidence="10">
    <location>
        <begin position="390"/>
        <end position="409"/>
    </location>
</feature>
<feature type="transmembrane region" description="Helical" evidence="10">
    <location>
        <begin position="472"/>
        <end position="492"/>
    </location>
</feature>
<dbReference type="CDD" id="cd13123">
    <property type="entry name" value="MATE_MurJ_like"/>
    <property type="match status" value="1"/>
</dbReference>
<name>A0A8G2CBJ7_9BACT</name>
<dbReference type="EMBL" id="FQZR01000007">
    <property type="protein sequence ID" value="SHJ57304.1"/>
    <property type="molecule type" value="Genomic_DNA"/>
</dbReference>
<dbReference type="Pfam" id="PF03023">
    <property type="entry name" value="MurJ"/>
    <property type="match status" value="1"/>
</dbReference>
<evidence type="ECO:0000256" key="8">
    <source>
        <dbReference type="ARBA" id="ARBA00060041"/>
    </source>
</evidence>
<feature type="transmembrane region" description="Helical" evidence="10">
    <location>
        <begin position="415"/>
        <end position="436"/>
    </location>
</feature>
<feature type="transmembrane region" description="Helical" evidence="10">
    <location>
        <begin position="7"/>
        <end position="28"/>
    </location>
</feature>
<dbReference type="GO" id="GO:0005886">
    <property type="term" value="C:plasma membrane"/>
    <property type="evidence" value="ECO:0007669"/>
    <property type="project" value="UniProtKB-SubCell"/>
</dbReference>
<evidence type="ECO:0000256" key="2">
    <source>
        <dbReference type="ARBA" id="ARBA00022475"/>
    </source>
</evidence>
<dbReference type="Proteomes" id="UP000184001">
    <property type="component" value="Unassembled WGS sequence"/>
</dbReference>
<evidence type="ECO:0000256" key="11">
    <source>
        <dbReference type="PIRNR" id="PIRNR002869"/>
    </source>
</evidence>
<feature type="transmembrane region" description="Helical" evidence="10">
    <location>
        <begin position="448"/>
        <end position="466"/>
    </location>
</feature>
<dbReference type="GO" id="GO:0008360">
    <property type="term" value="P:regulation of cell shape"/>
    <property type="evidence" value="ECO:0007669"/>
    <property type="project" value="UniProtKB-UniRule"/>
</dbReference>
<keyword evidence="6 10" id="KW-1133">Transmembrane helix</keyword>
<feature type="transmembrane region" description="Helical" evidence="10">
    <location>
        <begin position="313"/>
        <end position="336"/>
    </location>
</feature>
<organism evidence="12 13">
    <name type="scientific">Halodesulfovibrio aestuarii</name>
    <dbReference type="NCBI Taxonomy" id="126333"/>
    <lineage>
        <taxon>Bacteria</taxon>
        <taxon>Pseudomonadati</taxon>
        <taxon>Thermodesulfobacteriota</taxon>
        <taxon>Desulfovibrionia</taxon>
        <taxon>Desulfovibrionales</taxon>
        <taxon>Desulfovibrionaceae</taxon>
        <taxon>Halodesulfovibrio</taxon>
    </lineage>
</organism>
<keyword evidence="7 10" id="KW-0472">Membrane</keyword>
<evidence type="ECO:0000256" key="1">
    <source>
        <dbReference type="ARBA" id="ARBA00004651"/>
    </source>
</evidence>
<sequence length="514" mass="54609">MDSQSNSWMSISLSAAVVSAGSFISRIVGLLRDVLIASLLGAGPLADALIVAFRIPNLFRKLFAEGSLSSAVTASITYVRETEGENRAFSLIRTCLLWTVGIFSLLLVIAEYGSEVITSVLAPGLSMSPAVFAHANTLLKITLPYLVCIGLVAFLSGVLHSRKHFHAPALAPLVLNITLVLGAAIAWGCSLPVAETLCVALVIGGVLQVFLQLMFFHGKSLWRGAWRVRDAHACTLAKTLVPTVLSGAVFQLSVVLVTILASFQKEGTISKLYFADRLVQFPLGLIGVAIGVAVLPALSSLAVSNDRQKYGEVLSSAVQFTLFLSLPAAAGLYVLAHPVLQLFFERGAFSALDAAIASNMLQAFTVGLPAFAVTRPLLSGYYAKQNSRIPLLAGGCNLVVTVLLGVLFMQFWGGVGLAVAVSCGGWINCILLYAFLRRQGLCLTQLSRWNLVYGFMSIAVGAGCWWAAPFGLASLLCIPVLAVCYVGCLYLGRSPDAQQLVSLVKKKNTTTSDC</sequence>
<dbReference type="NCBIfam" id="TIGR01695">
    <property type="entry name" value="murJ_mviN"/>
    <property type="match status" value="1"/>
</dbReference>
<keyword evidence="10 11" id="KW-0961">Cell wall biogenesis/degradation</keyword>
<dbReference type="PANTHER" id="PTHR47019:SF1">
    <property type="entry name" value="LIPID II FLIPPASE MURJ"/>
    <property type="match status" value="1"/>
</dbReference>
<dbReference type="GO" id="GO:0015648">
    <property type="term" value="F:lipid-linked peptidoglycan transporter activity"/>
    <property type="evidence" value="ECO:0007669"/>
    <property type="project" value="UniProtKB-UniRule"/>
</dbReference>
<comment type="similarity">
    <text evidence="9 10 11">Belongs to the MurJ/MviN family.</text>
</comment>
<reference evidence="12 13" key="1">
    <citation type="submission" date="2016-11" db="EMBL/GenBank/DDBJ databases">
        <authorList>
            <person name="Varghese N."/>
            <person name="Submissions S."/>
        </authorList>
    </citation>
    <scope>NUCLEOTIDE SEQUENCE [LARGE SCALE GENOMIC DNA]</scope>
    <source>
        <strain evidence="12 13">DSM 17919</strain>
    </source>
</reference>
<evidence type="ECO:0000256" key="4">
    <source>
        <dbReference type="ARBA" id="ARBA00022960"/>
    </source>
</evidence>
<evidence type="ECO:0000313" key="13">
    <source>
        <dbReference type="Proteomes" id="UP000184001"/>
    </source>
</evidence>
<feature type="transmembrane region" description="Helical" evidence="10">
    <location>
        <begin position="239"/>
        <end position="261"/>
    </location>
</feature>
<dbReference type="PRINTS" id="PR01806">
    <property type="entry name" value="VIRFACTRMVIN"/>
</dbReference>
<comment type="caution">
    <text evidence="12">The sequence shown here is derived from an EMBL/GenBank/DDBJ whole genome shotgun (WGS) entry which is preliminary data.</text>
</comment>
<feature type="transmembrane region" description="Helical" evidence="10">
    <location>
        <begin position="356"/>
        <end position="378"/>
    </location>
</feature>
<protein>
    <recommendedName>
        <fullName evidence="10">Probable lipid II flippase MurJ</fullName>
    </recommendedName>
</protein>
<comment type="pathway">
    <text evidence="10">Cell wall biogenesis; peptidoglycan biosynthesis.</text>
</comment>
<feature type="transmembrane region" description="Helical" evidence="10">
    <location>
        <begin position="199"/>
        <end position="218"/>
    </location>
</feature>
<keyword evidence="3 10" id="KW-0812">Transmembrane</keyword>
<evidence type="ECO:0000256" key="6">
    <source>
        <dbReference type="ARBA" id="ARBA00022989"/>
    </source>
</evidence>
<keyword evidence="10 11" id="KW-0813">Transport</keyword>
<comment type="function">
    <text evidence="8 10 11">Involved in peptidoglycan biosynthesis. Transports lipid-linked peptidoglycan precursors from the inner to the outer leaflet of the cytoplasmic membrane.</text>
</comment>
<dbReference type="GO" id="GO:0071555">
    <property type="term" value="P:cell wall organization"/>
    <property type="evidence" value="ECO:0007669"/>
    <property type="project" value="UniProtKB-UniRule"/>
</dbReference>
<dbReference type="GO" id="GO:0009252">
    <property type="term" value="P:peptidoglycan biosynthetic process"/>
    <property type="evidence" value="ECO:0007669"/>
    <property type="project" value="UniProtKB-UniRule"/>
</dbReference>
<accession>A0A8G2CBJ7</accession>
<dbReference type="PIRSF" id="PIRSF002869">
    <property type="entry name" value="MviN"/>
    <property type="match status" value="1"/>
</dbReference>
<gene>
    <name evidence="10" type="primary">murJ</name>
    <name evidence="12" type="ORF">SAMN05660830_02763</name>
</gene>
<evidence type="ECO:0000256" key="3">
    <source>
        <dbReference type="ARBA" id="ARBA00022692"/>
    </source>
</evidence>
<evidence type="ECO:0000313" key="12">
    <source>
        <dbReference type="EMBL" id="SHJ57304.1"/>
    </source>
</evidence>
<dbReference type="PANTHER" id="PTHR47019">
    <property type="entry name" value="LIPID II FLIPPASE MURJ"/>
    <property type="match status" value="1"/>
</dbReference>
<proteinExistence type="inferred from homology"/>
<dbReference type="RefSeq" id="WP_019999530.1">
    <property type="nucleotide sequence ID" value="NZ_CP192219.1"/>
</dbReference>
<comment type="subcellular location">
    <subcellularLocation>
        <location evidence="1 10">Cell membrane</location>
        <topology evidence="1 10">Multi-pass membrane protein</topology>
    </subcellularLocation>
</comment>
<feature type="transmembrane region" description="Helical" evidence="10">
    <location>
        <begin position="34"/>
        <end position="55"/>
    </location>
</feature>
<keyword evidence="2 10" id="KW-1003">Cell membrane</keyword>
<dbReference type="InterPro" id="IPR051050">
    <property type="entry name" value="Lipid_II_flippase_MurJ/MviN"/>
</dbReference>
<feature type="transmembrane region" description="Helical" evidence="10">
    <location>
        <begin position="281"/>
        <end position="301"/>
    </location>
</feature>
<evidence type="ECO:0000256" key="10">
    <source>
        <dbReference type="HAMAP-Rule" id="MF_02078"/>
    </source>
</evidence>
<feature type="transmembrane region" description="Helical" evidence="10">
    <location>
        <begin position="141"/>
        <end position="161"/>
    </location>
</feature>